<keyword evidence="3" id="KW-1185">Reference proteome</keyword>
<accession>A0A9Q9CHP8</accession>
<dbReference type="Proteomes" id="UP001058072">
    <property type="component" value="Chromosome"/>
</dbReference>
<proteinExistence type="predicted"/>
<evidence type="ECO:0000313" key="3">
    <source>
        <dbReference type="Proteomes" id="UP001058016"/>
    </source>
</evidence>
<organism evidence="2 4">
    <name type="scientific">Turicibacter bilis</name>
    <dbReference type="NCBI Taxonomy" id="2735723"/>
    <lineage>
        <taxon>Bacteria</taxon>
        <taxon>Bacillati</taxon>
        <taxon>Bacillota</taxon>
        <taxon>Erysipelotrichia</taxon>
        <taxon>Erysipelotrichales</taxon>
        <taxon>Turicibacteraceae</taxon>
        <taxon>Turicibacter</taxon>
    </lineage>
</organism>
<dbReference type="RefSeq" id="WP_156343943.1">
    <property type="nucleotide sequence ID" value="NZ_CP071249.1"/>
</dbReference>
<dbReference type="EMBL" id="CP071249">
    <property type="protein sequence ID" value="UUF05701.1"/>
    <property type="molecule type" value="Genomic_DNA"/>
</dbReference>
<evidence type="ECO:0000313" key="2">
    <source>
        <dbReference type="EMBL" id="UUF08850.1"/>
    </source>
</evidence>
<sequence length="46" mass="5569">MIKNNHDIESLQVMLIKMIEDRMLSEDDYNLITKYLDKLKNDLNKK</sequence>
<dbReference type="AlphaFoldDB" id="A0A9Q9CHP8"/>
<reference evidence="2 3" key="1">
    <citation type="submission" date="2021-03" db="EMBL/GenBank/DDBJ databases">
        <title>Comparative Genomics and Metabolomics in the genus Turicibacter.</title>
        <authorList>
            <person name="Maki J."/>
            <person name="Looft T."/>
        </authorList>
    </citation>
    <scope>NUCLEOTIDE SEQUENCE</scope>
    <source>
        <strain evidence="2">ISU324</strain>
        <strain evidence="1 3">MMM721</strain>
    </source>
</reference>
<dbReference type="EMBL" id="CP071250">
    <property type="protein sequence ID" value="UUF08850.1"/>
    <property type="molecule type" value="Genomic_DNA"/>
</dbReference>
<dbReference type="Proteomes" id="UP001058016">
    <property type="component" value="Chromosome"/>
</dbReference>
<name>A0A9Q9CHP8_9FIRM</name>
<evidence type="ECO:0000313" key="4">
    <source>
        <dbReference type="Proteomes" id="UP001058072"/>
    </source>
</evidence>
<evidence type="ECO:0000313" key="1">
    <source>
        <dbReference type="EMBL" id="UUF05701.1"/>
    </source>
</evidence>
<protein>
    <submittedName>
        <fullName evidence="2">Uncharacterized protein</fullName>
    </submittedName>
</protein>
<gene>
    <name evidence="1" type="ORF">J0J69_11690</name>
    <name evidence="2" type="ORF">J0J70_02235</name>
</gene>